<dbReference type="EMBL" id="VNKQ01000005">
    <property type="protein sequence ID" value="KAG0651051.1"/>
    <property type="molecule type" value="Genomic_DNA"/>
</dbReference>
<dbReference type="AlphaFoldDB" id="A0A9P6VMF9"/>
<reference evidence="1" key="1">
    <citation type="submission" date="2019-07" db="EMBL/GenBank/DDBJ databases">
        <title>Hyphodiscus hymeniophilus genome sequencing and assembly.</title>
        <authorList>
            <person name="Kramer G."/>
            <person name="Nodwell J."/>
        </authorList>
    </citation>
    <scope>NUCLEOTIDE SEQUENCE</scope>
    <source>
        <strain evidence="1">ATCC 34498</strain>
    </source>
</reference>
<name>A0A9P6VMF9_9HELO</name>
<evidence type="ECO:0000313" key="1">
    <source>
        <dbReference type="EMBL" id="KAG0651051.1"/>
    </source>
</evidence>
<evidence type="ECO:0000313" key="2">
    <source>
        <dbReference type="Proteomes" id="UP000785200"/>
    </source>
</evidence>
<dbReference type="Proteomes" id="UP000785200">
    <property type="component" value="Unassembled WGS sequence"/>
</dbReference>
<keyword evidence="2" id="KW-1185">Reference proteome</keyword>
<accession>A0A9P6VMF9</accession>
<sequence>MFILQGNSLLNLATSESIPRTPPSDPIKALEILGGNIDDDFLFLLPSDDGDGYVLKGFVTCFPAGFNTKEKFGLKLRDIHKPVPGYKEKLEKSMDRFFDRIEVGRIVLRANWAITTHDRLYAASGGNHLYEGEEVEKEDIDIDNVSQGFYSGRVWTDQVPDLAQNRAADVAPTPEDESFGLLV</sequence>
<comment type="caution">
    <text evidence="1">The sequence shown here is derived from an EMBL/GenBank/DDBJ whole genome shotgun (WGS) entry which is preliminary data.</text>
</comment>
<organism evidence="1 2">
    <name type="scientific">Hyphodiscus hymeniophilus</name>
    <dbReference type="NCBI Taxonomy" id="353542"/>
    <lineage>
        <taxon>Eukaryota</taxon>
        <taxon>Fungi</taxon>
        <taxon>Dikarya</taxon>
        <taxon>Ascomycota</taxon>
        <taxon>Pezizomycotina</taxon>
        <taxon>Leotiomycetes</taxon>
        <taxon>Helotiales</taxon>
        <taxon>Hyphodiscaceae</taxon>
        <taxon>Hyphodiscus</taxon>
    </lineage>
</organism>
<dbReference type="InterPro" id="IPR021848">
    <property type="entry name" value="HODM_asu-like"/>
</dbReference>
<gene>
    <name evidence="1" type="ORF">D0Z07_2806</name>
</gene>
<proteinExistence type="predicted"/>
<dbReference type="Pfam" id="PF11927">
    <property type="entry name" value="HODM_asu-like"/>
    <property type="match status" value="1"/>
</dbReference>
<protein>
    <submittedName>
        <fullName evidence="1">Uncharacterized protein</fullName>
    </submittedName>
</protein>
<dbReference type="OrthoDB" id="5043642at2759"/>